<name>A0ABS5AKU9_9PSEU</name>
<protein>
    <submittedName>
        <fullName evidence="1">Uncharacterized protein</fullName>
    </submittedName>
</protein>
<proteinExistence type="predicted"/>
<evidence type="ECO:0000313" key="1">
    <source>
        <dbReference type="EMBL" id="MBP2477202.1"/>
    </source>
</evidence>
<gene>
    <name evidence="1" type="ORF">JOF53_006074</name>
</gene>
<sequence>MIPPHVLDDLDALSGRARSYLQRVANRVEVPPPGALRVRLDGQAPEAVVHRMAEFQSRWGGLVLPPLRRQDEGLRVFAVSGPWFRPSRGWVFDAGHAAPGPAGGLDAVAGYELDEAGELGMEFSELGWVAFHGSVEGWVEAVALTESVRRAVAGGELAEAGLLHGESGWVRRVLDEVLPGLRPLPEVRGRADDWLSDGDPGSVVLVDARGGAERALRGRAYTRARVYAPPERAAGIRDSFGSRAE</sequence>
<dbReference type="RefSeq" id="WP_143342359.1">
    <property type="nucleotide sequence ID" value="NZ_JAGIOO010000001.1"/>
</dbReference>
<accession>A0ABS5AKU9</accession>
<organism evidence="1 2">
    <name type="scientific">Crossiella equi</name>
    <dbReference type="NCBI Taxonomy" id="130796"/>
    <lineage>
        <taxon>Bacteria</taxon>
        <taxon>Bacillati</taxon>
        <taxon>Actinomycetota</taxon>
        <taxon>Actinomycetes</taxon>
        <taxon>Pseudonocardiales</taxon>
        <taxon>Pseudonocardiaceae</taxon>
        <taxon>Crossiella</taxon>
    </lineage>
</organism>
<reference evidence="1 2" key="1">
    <citation type="submission" date="2021-03" db="EMBL/GenBank/DDBJ databases">
        <title>Sequencing the genomes of 1000 actinobacteria strains.</title>
        <authorList>
            <person name="Klenk H.-P."/>
        </authorList>
    </citation>
    <scope>NUCLEOTIDE SEQUENCE [LARGE SCALE GENOMIC DNA]</scope>
    <source>
        <strain evidence="1 2">DSM 44580</strain>
    </source>
</reference>
<comment type="caution">
    <text evidence="1">The sequence shown here is derived from an EMBL/GenBank/DDBJ whole genome shotgun (WGS) entry which is preliminary data.</text>
</comment>
<dbReference type="Proteomes" id="UP001519363">
    <property type="component" value="Unassembled WGS sequence"/>
</dbReference>
<evidence type="ECO:0000313" key="2">
    <source>
        <dbReference type="Proteomes" id="UP001519363"/>
    </source>
</evidence>
<keyword evidence="2" id="KW-1185">Reference proteome</keyword>
<dbReference type="EMBL" id="JAGIOO010000001">
    <property type="protein sequence ID" value="MBP2477202.1"/>
    <property type="molecule type" value="Genomic_DNA"/>
</dbReference>